<protein>
    <submittedName>
        <fullName evidence="1">Uncharacterized protein</fullName>
    </submittedName>
</protein>
<evidence type="ECO:0000313" key="2">
    <source>
        <dbReference type="Proteomes" id="UP000321362"/>
    </source>
</evidence>
<dbReference type="RefSeq" id="WP_147057148.1">
    <property type="nucleotide sequence ID" value="NZ_CP042437.1"/>
</dbReference>
<dbReference type="Proteomes" id="UP000321362">
    <property type="component" value="Chromosome"/>
</dbReference>
<reference evidence="1 2" key="1">
    <citation type="journal article" date="2013" name="J. Microbiol.">
        <title>Mucilaginibacter ginsenosidivorax sp. nov., with ginsenoside converting activity isolated from sediment.</title>
        <authorList>
            <person name="Kim J.K."/>
            <person name="Choi T.E."/>
            <person name="Liu Q.M."/>
            <person name="Park H.Y."/>
            <person name="Yi T.H."/>
            <person name="Yoon M.H."/>
            <person name="Kim S.C."/>
            <person name="Im W.T."/>
        </authorList>
    </citation>
    <scope>NUCLEOTIDE SEQUENCE [LARGE SCALE GENOMIC DNA]</scope>
    <source>
        <strain evidence="1 2">KHI28</strain>
    </source>
</reference>
<name>A0A5B8W693_9SPHI</name>
<dbReference type="OrthoDB" id="798163at2"/>
<gene>
    <name evidence="1" type="ORF">FSB76_21930</name>
</gene>
<dbReference type="KEGG" id="mgk:FSB76_21930"/>
<accession>A0A5B8W693</accession>
<keyword evidence="2" id="KW-1185">Reference proteome</keyword>
<dbReference type="AlphaFoldDB" id="A0A5B8W693"/>
<organism evidence="1 2">
    <name type="scientific">Mucilaginibacter ginsenosidivorax</name>
    <dbReference type="NCBI Taxonomy" id="862126"/>
    <lineage>
        <taxon>Bacteria</taxon>
        <taxon>Pseudomonadati</taxon>
        <taxon>Bacteroidota</taxon>
        <taxon>Sphingobacteriia</taxon>
        <taxon>Sphingobacteriales</taxon>
        <taxon>Sphingobacteriaceae</taxon>
        <taxon>Mucilaginibacter</taxon>
    </lineage>
</organism>
<proteinExistence type="predicted"/>
<dbReference type="EMBL" id="CP042437">
    <property type="protein sequence ID" value="QEC78476.1"/>
    <property type="molecule type" value="Genomic_DNA"/>
</dbReference>
<evidence type="ECO:0000313" key="1">
    <source>
        <dbReference type="EMBL" id="QEC78476.1"/>
    </source>
</evidence>
<sequence>MAIINILAKSKKADWGKIASEVSDMALSIVQVFPIPKELGFDDDALAVNVHRGFSDKKTALAELDLLIQYLTRHNFTIIELYDGIEITSNNISQIIEPLLA</sequence>